<organism evidence="2 3">
    <name type="scientific">Pogona vitticeps</name>
    <name type="common">central bearded dragon</name>
    <dbReference type="NCBI Taxonomy" id="103695"/>
    <lineage>
        <taxon>Eukaryota</taxon>
        <taxon>Metazoa</taxon>
        <taxon>Chordata</taxon>
        <taxon>Craniata</taxon>
        <taxon>Vertebrata</taxon>
        <taxon>Euteleostomi</taxon>
        <taxon>Lepidosauria</taxon>
        <taxon>Squamata</taxon>
        <taxon>Bifurcata</taxon>
        <taxon>Unidentata</taxon>
        <taxon>Episquamata</taxon>
        <taxon>Toxicofera</taxon>
        <taxon>Iguania</taxon>
        <taxon>Acrodonta</taxon>
        <taxon>Agamidae</taxon>
        <taxon>Amphibolurinae</taxon>
        <taxon>Pogona</taxon>
    </lineage>
</organism>
<protein>
    <submittedName>
        <fullName evidence="3">Uncharacterized protein isoform X1</fullName>
    </submittedName>
</protein>
<feature type="compositionally biased region" description="Acidic residues" evidence="1">
    <location>
        <begin position="197"/>
        <end position="211"/>
    </location>
</feature>
<evidence type="ECO:0000313" key="3">
    <source>
        <dbReference type="RefSeq" id="XP_072837274.1"/>
    </source>
</evidence>
<feature type="region of interest" description="Disordered" evidence="1">
    <location>
        <begin position="21"/>
        <end position="42"/>
    </location>
</feature>
<sequence>MKVMKEGTLDAKQQLNEVAQTSEPTLLGMTPDHPTEKPQLLMPTEVSPSWNSLMVEPPTSRRSSLGVYVENLPSSLESIHSEFEPPTEAQSSPVWTPVSEVSADIEVLGVKKFNLEDSLEELLQNLESPGPLGLRLPCGGGDVGEPSSSVSVEEEEPQEEKEQEVEAGLRPSASLGLIHTLDREVPVYELKSISVEEVQEPQEEKEQEEEPDVRPSASLVREERMLSSPRGTLPSLSLHSLLQKGWHCGSGGGLRVRAPEREGPASWGFSFSMLLPSNPAGFLSLLRVGNIEMEERNWGVGGLAVGNGALGGKLTWLYHSYDTNGYNAFCLPTQQLHGCPPQWGLLCFMSSTII</sequence>
<keyword evidence="2" id="KW-1185">Reference proteome</keyword>
<accession>A0ABM5EVV5</accession>
<feature type="compositionally biased region" description="Acidic residues" evidence="1">
    <location>
        <begin position="152"/>
        <end position="165"/>
    </location>
</feature>
<dbReference type="GeneID" id="140702272"/>
<feature type="region of interest" description="Disordered" evidence="1">
    <location>
        <begin position="196"/>
        <end position="230"/>
    </location>
</feature>
<name>A0ABM5EVV5_9SAUR</name>
<evidence type="ECO:0000256" key="1">
    <source>
        <dbReference type="SAM" id="MobiDB-lite"/>
    </source>
</evidence>
<feature type="region of interest" description="Disordered" evidence="1">
    <location>
        <begin position="133"/>
        <end position="173"/>
    </location>
</feature>
<gene>
    <name evidence="3" type="primary">LOC140702272</name>
</gene>
<evidence type="ECO:0000313" key="2">
    <source>
        <dbReference type="Proteomes" id="UP001652642"/>
    </source>
</evidence>
<proteinExistence type="predicted"/>
<reference evidence="3" key="1">
    <citation type="submission" date="2025-08" db="UniProtKB">
        <authorList>
            <consortium name="RefSeq"/>
        </authorList>
    </citation>
    <scope>IDENTIFICATION</scope>
</reference>
<dbReference type="RefSeq" id="XP_072837274.1">
    <property type="nucleotide sequence ID" value="XM_072981173.1"/>
</dbReference>
<dbReference type="Proteomes" id="UP001652642">
    <property type="component" value="Chromosome 11"/>
</dbReference>